<reference evidence="15" key="1">
    <citation type="journal article" date="2020" name="Microb. Genom.">
        <title>Genetic diversity of clinical and environmental Mucorales isolates obtained from an investigation of mucormycosis cases among solid organ transplant recipients.</title>
        <authorList>
            <person name="Nguyen M.H."/>
            <person name="Kaul D."/>
            <person name="Muto C."/>
            <person name="Cheng S.J."/>
            <person name="Richter R.A."/>
            <person name="Bruno V.M."/>
            <person name="Liu G."/>
            <person name="Beyhan S."/>
            <person name="Sundermann A.J."/>
            <person name="Mounaud S."/>
            <person name="Pasculle A.W."/>
            <person name="Nierman W.C."/>
            <person name="Driscoll E."/>
            <person name="Cumbie R."/>
            <person name="Clancy C.J."/>
            <person name="Dupont C.L."/>
        </authorList>
    </citation>
    <scope>NUCLEOTIDE SEQUENCE</scope>
    <source>
        <strain evidence="15">GL11</strain>
    </source>
</reference>
<dbReference type="GO" id="GO:0005524">
    <property type="term" value="F:ATP binding"/>
    <property type="evidence" value="ECO:0007669"/>
    <property type="project" value="UniProtKB-KW"/>
</dbReference>
<keyword evidence="9" id="KW-0233">DNA recombination</keyword>
<evidence type="ECO:0000256" key="2">
    <source>
        <dbReference type="ARBA" id="ARBA00004286"/>
    </source>
</evidence>
<dbReference type="GO" id="GO:0051276">
    <property type="term" value="P:chromosome organization"/>
    <property type="evidence" value="ECO:0007669"/>
    <property type="project" value="InterPro"/>
</dbReference>
<dbReference type="SUPFAM" id="SSF52540">
    <property type="entry name" value="P-loop containing nucleoside triphosphate hydrolases"/>
    <property type="match status" value="1"/>
</dbReference>
<evidence type="ECO:0000313" key="16">
    <source>
        <dbReference type="Proteomes" id="UP000716291"/>
    </source>
</evidence>
<keyword evidence="8 12" id="KW-0175">Coiled coil</keyword>
<keyword evidence="6" id="KW-0227">DNA damage</keyword>
<evidence type="ECO:0000313" key="15">
    <source>
        <dbReference type="EMBL" id="KAG1315894.1"/>
    </source>
</evidence>
<name>A0A9P7BYD4_RHIOR</name>
<keyword evidence="16" id="KW-1185">Reference proteome</keyword>
<feature type="region of interest" description="Disordered" evidence="13">
    <location>
        <begin position="1"/>
        <end position="64"/>
    </location>
</feature>
<evidence type="ECO:0000256" key="13">
    <source>
        <dbReference type="SAM" id="MobiDB-lite"/>
    </source>
</evidence>
<sequence>MPPSLKRRLSEEEEAVSASASTDSGHVKKARRIIRNEEEDEEDEEDEEFLSEEDKEESDTPFLPQSIQQQNSLNFNDLDVMPYGTIARVEVVNFMCHKYLKVDFGPKINFVVGHNGSGKSAILTALTVALGANASTTNRAKSVSSLIKEGTNTASITIHITNGGEYAYKPDIFPDFIIVERKLNREGPSPYKIKNSSNKVISTKKEDLVAILDHMNIMVNNPLVILTQDMARKFLSDSSSEDKYKLFMHGTQLTQLRNDFDSVRESLETARATIERKKQVLPTLLERANEAAKRQQDIQEAKEIDGKIDILNNELVWSQIILKEKEAAAFKRDVEVAEKQFLEAKEKYETEKIKITQLSESILKIREEWDEFKNGPNPYEEEMNALEKNKEELESKISEFTVDLNNINSDIKRVKKVRDENQQLLTAETAKLEANSRIKRTDIQNEIHQMREKIEHKVEKRKQIDRNQAELKDENKLIQEKKDNLEREAAQKKRQITSLQTLIGEMESQRGNSLKGYGKNMPKVLEEIRRDTRWQKRRPVGPFGTTIQLKYLQYANVLESYLGKTLNAFVVECFQDKQILAQILKRNYMDHIPIMVAPYDIFDYSSGEPDEQYLTALRALTFKDEWVKRQMIISSKIECTLLMDDREEADRLMMKRPRNIDLCFTSSGHKVGGKSGMKTDSLETYRGFPRFQNDIEKQIQEKKREANEMRKEYDEIAAEIKLLDSKINEMKRRYNDGDRLARTLDQEIFKLENEISLKEEEMKEEDPVDLQIYEDDIRKSEEKMKNLAQQFASIKRQRDAVQPELKEIAKKMAIIKKKEDARDNLSDEYRRRIEKLERQKEKVIAEVDACKTSYQNIKMRLEARRTQYNESEKLVRQWISDSIDDYPDRVETNRRPAEIEKDISYYEKLAERKVQNIGASVAEIESAAIKAMQEWKDAKTLIEHMEKLCRSLAKMLSQRIERWQLFRDYIGLAAKTYFAYYLQKRGDEGSLKFNHKLKRLDIRVATGDQYSKGTRQKDSRSLSGGEKSYSQISLLLSLWQSISSPIICLDEFDVFMDAVNRKQTMNMIMNAAGDNSSQYILITPQGASNLIPGPYVTIHRLADPERN</sequence>
<keyword evidence="11" id="KW-0539">Nucleus</keyword>
<evidence type="ECO:0000256" key="12">
    <source>
        <dbReference type="SAM" id="Coils"/>
    </source>
</evidence>
<evidence type="ECO:0000256" key="4">
    <source>
        <dbReference type="ARBA" id="ARBA00022454"/>
    </source>
</evidence>
<dbReference type="Gene3D" id="3.40.50.300">
    <property type="entry name" value="P-loop containing nucleotide triphosphate hydrolases"/>
    <property type="match status" value="2"/>
</dbReference>
<dbReference type="GO" id="GO:0000724">
    <property type="term" value="P:double-strand break repair via homologous recombination"/>
    <property type="evidence" value="ECO:0007669"/>
    <property type="project" value="TreeGrafter"/>
</dbReference>
<dbReference type="OrthoDB" id="10072614at2759"/>
<evidence type="ECO:0000256" key="7">
    <source>
        <dbReference type="ARBA" id="ARBA00022840"/>
    </source>
</evidence>
<evidence type="ECO:0000256" key="11">
    <source>
        <dbReference type="ARBA" id="ARBA00023242"/>
    </source>
</evidence>
<dbReference type="GO" id="GO:0003684">
    <property type="term" value="F:damaged DNA binding"/>
    <property type="evidence" value="ECO:0007669"/>
    <property type="project" value="TreeGrafter"/>
</dbReference>
<accession>A0A9P7BYD4</accession>
<evidence type="ECO:0000256" key="6">
    <source>
        <dbReference type="ARBA" id="ARBA00022763"/>
    </source>
</evidence>
<evidence type="ECO:0000256" key="3">
    <source>
        <dbReference type="ARBA" id="ARBA00006793"/>
    </source>
</evidence>
<gene>
    <name evidence="15" type="ORF">G6F64_000290</name>
</gene>
<evidence type="ECO:0000256" key="1">
    <source>
        <dbReference type="ARBA" id="ARBA00004123"/>
    </source>
</evidence>
<evidence type="ECO:0000256" key="10">
    <source>
        <dbReference type="ARBA" id="ARBA00023204"/>
    </source>
</evidence>
<feature type="coiled-coil region" evidence="12">
    <location>
        <begin position="379"/>
        <end position="410"/>
    </location>
</feature>
<dbReference type="PANTHER" id="PTHR19306:SF6">
    <property type="entry name" value="STRUCTURAL MAINTENANCE OF CHROMOSOMES PROTEIN 6"/>
    <property type="match status" value="1"/>
</dbReference>
<keyword evidence="7" id="KW-0067">ATP-binding</keyword>
<dbReference type="SUPFAM" id="SSF75553">
    <property type="entry name" value="Smc hinge domain"/>
    <property type="match status" value="1"/>
</dbReference>
<dbReference type="GO" id="GO:0030915">
    <property type="term" value="C:Smc5-Smc6 complex"/>
    <property type="evidence" value="ECO:0007669"/>
    <property type="project" value="TreeGrafter"/>
</dbReference>
<feature type="coiled-coil region" evidence="12">
    <location>
        <begin position="692"/>
        <end position="853"/>
    </location>
</feature>
<evidence type="ECO:0000256" key="9">
    <source>
        <dbReference type="ARBA" id="ARBA00023172"/>
    </source>
</evidence>
<dbReference type="Proteomes" id="UP000716291">
    <property type="component" value="Unassembled WGS sequence"/>
</dbReference>
<keyword evidence="5" id="KW-0547">Nucleotide-binding</keyword>
<dbReference type="GO" id="GO:0003697">
    <property type="term" value="F:single-stranded DNA binding"/>
    <property type="evidence" value="ECO:0007669"/>
    <property type="project" value="TreeGrafter"/>
</dbReference>
<dbReference type="EMBL" id="JAANQT010000017">
    <property type="protein sequence ID" value="KAG1315894.1"/>
    <property type="molecule type" value="Genomic_DNA"/>
</dbReference>
<keyword evidence="10" id="KW-0234">DNA repair</keyword>
<dbReference type="InterPro" id="IPR027417">
    <property type="entry name" value="P-loop_NTPase"/>
</dbReference>
<dbReference type="AlphaFoldDB" id="A0A9P7BYD4"/>
<evidence type="ECO:0000256" key="8">
    <source>
        <dbReference type="ARBA" id="ARBA00023054"/>
    </source>
</evidence>
<evidence type="ECO:0000259" key="14">
    <source>
        <dbReference type="Pfam" id="PF02463"/>
    </source>
</evidence>
<comment type="caution">
    <text evidence="15">The sequence shown here is derived from an EMBL/GenBank/DDBJ whole genome shotgun (WGS) entry which is preliminary data.</text>
</comment>
<protein>
    <recommendedName>
        <fullName evidence="14">RecF/RecN/SMC N-terminal domain-containing protein</fullName>
    </recommendedName>
</protein>
<feature type="domain" description="RecF/RecN/SMC N-terminal" evidence="14">
    <location>
        <begin position="86"/>
        <end position="1083"/>
    </location>
</feature>
<dbReference type="PANTHER" id="PTHR19306">
    <property type="entry name" value="STRUCTURAL MAINTENANCE OF CHROMOSOMES 5,6 SMC5, SMC6"/>
    <property type="match status" value="1"/>
</dbReference>
<comment type="subcellular location">
    <subcellularLocation>
        <location evidence="2">Chromosome</location>
    </subcellularLocation>
    <subcellularLocation>
        <location evidence="1">Nucleus</location>
    </subcellularLocation>
</comment>
<dbReference type="InterPro" id="IPR036277">
    <property type="entry name" value="SMC_hinge_sf"/>
</dbReference>
<organism evidence="15 16">
    <name type="scientific">Rhizopus oryzae</name>
    <name type="common">Mucormycosis agent</name>
    <name type="synonym">Rhizopus arrhizus var. delemar</name>
    <dbReference type="NCBI Taxonomy" id="64495"/>
    <lineage>
        <taxon>Eukaryota</taxon>
        <taxon>Fungi</taxon>
        <taxon>Fungi incertae sedis</taxon>
        <taxon>Mucoromycota</taxon>
        <taxon>Mucoromycotina</taxon>
        <taxon>Mucoromycetes</taxon>
        <taxon>Mucorales</taxon>
        <taxon>Mucorineae</taxon>
        <taxon>Rhizopodaceae</taxon>
        <taxon>Rhizopus</taxon>
    </lineage>
</organism>
<dbReference type="Pfam" id="PF02463">
    <property type="entry name" value="SMC_N"/>
    <property type="match status" value="1"/>
</dbReference>
<feature type="coiled-coil region" evidence="12">
    <location>
        <begin position="440"/>
        <end position="502"/>
    </location>
</feature>
<evidence type="ECO:0000256" key="5">
    <source>
        <dbReference type="ARBA" id="ARBA00022741"/>
    </source>
</evidence>
<proteinExistence type="inferred from homology"/>
<comment type="similarity">
    <text evidence="3">Belongs to the SMC family. SMC6 subfamily.</text>
</comment>
<dbReference type="GO" id="GO:0005634">
    <property type="term" value="C:nucleus"/>
    <property type="evidence" value="ECO:0007669"/>
    <property type="project" value="UniProtKB-SubCell"/>
</dbReference>
<feature type="compositionally biased region" description="Acidic residues" evidence="13">
    <location>
        <begin position="37"/>
        <end position="59"/>
    </location>
</feature>
<dbReference type="GO" id="GO:0035861">
    <property type="term" value="C:site of double-strand break"/>
    <property type="evidence" value="ECO:0007669"/>
    <property type="project" value="TreeGrafter"/>
</dbReference>
<feature type="coiled-coil region" evidence="12">
    <location>
        <begin position="327"/>
        <end position="354"/>
    </location>
</feature>
<dbReference type="InterPro" id="IPR003395">
    <property type="entry name" value="RecF/RecN/SMC_N"/>
</dbReference>
<keyword evidence="4" id="KW-0158">Chromosome</keyword>